<dbReference type="Gene3D" id="1.10.287.950">
    <property type="entry name" value="Methyl-accepting chemotaxis protein"/>
    <property type="match status" value="1"/>
</dbReference>
<comment type="similarity">
    <text evidence="3">Belongs to the methyl-accepting chemotaxis (MCP) protein family.</text>
</comment>
<evidence type="ECO:0000256" key="1">
    <source>
        <dbReference type="ARBA" id="ARBA00022481"/>
    </source>
</evidence>
<keyword evidence="6" id="KW-1133">Transmembrane helix</keyword>
<evidence type="ECO:0000259" key="8">
    <source>
        <dbReference type="PROSITE" id="PS50885"/>
    </source>
</evidence>
<evidence type="ECO:0000256" key="3">
    <source>
        <dbReference type="ARBA" id="ARBA00029447"/>
    </source>
</evidence>
<dbReference type="Proteomes" id="UP000781710">
    <property type="component" value="Unassembled WGS sequence"/>
</dbReference>
<reference evidence="9 10" key="1">
    <citation type="submission" date="2017-10" db="EMBL/GenBank/DDBJ databases">
        <title>Whole genome sequencing of members of genus Pseudoxanthomonas.</title>
        <authorList>
            <person name="Kumar S."/>
            <person name="Bansal K."/>
            <person name="Kaur A."/>
            <person name="Patil P."/>
            <person name="Sharma S."/>
            <person name="Patil P.B."/>
        </authorList>
    </citation>
    <scope>NUCLEOTIDE SEQUENCE [LARGE SCALE GENOMIC DNA]</scope>
    <source>
        <strain evidence="9 10">DSM 17109</strain>
    </source>
</reference>
<dbReference type="Pfam" id="PF00672">
    <property type="entry name" value="HAMP"/>
    <property type="match status" value="1"/>
</dbReference>
<keyword evidence="5" id="KW-0175">Coiled coil</keyword>
<dbReference type="CDD" id="cd06225">
    <property type="entry name" value="HAMP"/>
    <property type="match status" value="1"/>
</dbReference>
<dbReference type="InterPro" id="IPR004089">
    <property type="entry name" value="MCPsignal_dom"/>
</dbReference>
<feature type="domain" description="HAMP" evidence="8">
    <location>
        <begin position="211"/>
        <end position="263"/>
    </location>
</feature>
<comment type="caution">
    <text evidence="9">The sequence shown here is derived from an EMBL/GenBank/DDBJ whole genome shotgun (WGS) entry which is preliminary data.</text>
</comment>
<evidence type="ECO:0000259" key="7">
    <source>
        <dbReference type="PROSITE" id="PS50111"/>
    </source>
</evidence>
<dbReference type="Pfam" id="PF18947">
    <property type="entry name" value="HAMP_2"/>
    <property type="match status" value="1"/>
</dbReference>
<keyword evidence="10" id="KW-1185">Reference proteome</keyword>
<dbReference type="SUPFAM" id="SSF58104">
    <property type="entry name" value="Methyl-accepting chemotaxis protein (MCP) signaling domain"/>
    <property type="match status" value="1"/>
</dbReference>
<dbReference type="Pfam" id="PF12729">
    <property type="entry name" value="4HB_MCP_1"/>
    <property type="match status" value="1"/>
</dbReference>
<dbReference type="SUPFAM" id="SSF55785">
    <property type="entry name" value="PYP-like sensor domain (PAS domain)"/>
    <property type="match status" value="1"/>
</dbReference>
<dbReference type="SMART" id="SM00283">
    <property type="entry name" value="MA"/>
    <property type="match status" value="1"/>
</dbReference>
<keyword evidence="6" id="KW-0472">Membrane</keyword>
<dbReference type="Gene3D" id="6.10.340.10">
    <property type="match status" value="1"/>
</dbReference>
<sequence length="751" mass="80511">MKAMTLKVAQRLALGFGLLVGMLALSSAISLVQLRRVSSRQHEITDVLMKEMAHLTAMRRDTLRAESVTRELLLSAPQARPAVKARLDGIRRDYDRQLADYRSLARDRGLSLLLDRAVAAEAATRAVADRVAAQALGHQDVAAVRLLLGAGTRTADARTALLQGAIDAHDRAMQTAIASIGRATRASTWTLLVFGALATVAGLLLAWRISRALVRPLQAATKAADEIARGTLDAEIAVVRDDEIGALMRAMRGMRDALRERIEREQRLAQEGLRIRTALDDVTTNVMIADADRTIVYANRPLMTMLAEAEQDIRQDLPAFEAASVVGRSIDQFHRNPAHQSSMLDRLQGTHRAQIGVGGRTMQLIINPVTDTTGARAGYVVEWADRTAELRVEQEVTRIVQAAVQGDLSGRISEIGKQGFLLGLSQQINGLLTAIATSVEAVSGVLQALSQGDLGTRMQGEFQGVFARMRDDANATVHQLTDIVSRIQDATGAITTASSEIAAGNQDLSRRTEQQAANLEETAASMEELTSTVRQNAESARQANQLAIGAAGVASQGGQVVGQVVATMSDIEQSSRRIAEIISVIDGIAFQTNILALNAAVEAARAGEQGRGFAVVASEVRTLAQRSANAAKEIKNLIETSVDKVADGARLVHQAGETMEEIVASVQRVTDIMGEISAASQEQSMGIEQINQVIVQMDGATQQNAALVEEATAAARAMEEQAQHLQDAAAVFRLELRGPHRELSQVTAHAA</sequence>
<keyword evidence="6" id="KW-0812">Transmembrane</keyword>
<proteinExistence type="inferred from homology"/>
<gene>
    <name evidence="9" type="ORF">CSC78_02055</name>
</gene>
<feature type="domain" description="Methyl-accepting transducer" evidence="7">
    <location>
        <begin position="490"/>
        <end position="719"/>
    </location>
</feature>
<dbReference type="InterPro" id="IPR003660">
    <property type="entry name" value="HAMP_dom"/>
</dbReference>
<evidence type="ECO:0000256" key="2">
    <source>
        <dbReference type="ARBA" id="ARBA00023224"/>
    </source>
</evidence>
<protein>
    <submittedName>
        <fullName evidence="9">Methyl-accepting chemotaxis protein</fullName>
    </submittedName>
</protein>
<organism evidence="9 10">
    <name type="scientific">Pseudoxanthomonas japonensis</name>
    <dbReference type="NCBI Taxonomy" id="69284"/>
    <lineage>
        <taxon>Bacteria</taxon>
        <taxon>Pseudomonadati</taxon>
        <taxon>Pseudomonadota</taxon>
        <taxon>Gammaproteobacteria</taxon>
        <taxon>Lysobacterales</taxon>
        <taxon>Lysobacteraceae</taxon>
        <taxon>Pseudoxanthomonas</taxon>
    </lineage>
</organism>
<dbReference type="PANTHER" id="PTHR43531:SF14">
    <property type="entry name" value="METHYL-ACCEPTING CHEMOTAXIS PROTEIN I-RELATED"/>
    <property type="match status" value="1"/>
</dbReference>
<dbReference type="InterPro" id="IPR004090">
    <property type="entry name" value="Chemotax_Me-accpt_rcpt"/>
</dbReference>
<dbReference type="EMBL" id="PDWW01000002">
    <property type="protein sequence ID" value="KAF1726908.1"/>
    <property type="molecule type" value="Genomic_DNA"/>
</dbReference>
<dbReference type="PROSITE" id="PS50885">
    <property type="entry name" value="HAMP"/>
    <property type="match status" value="2"/>
</dbReference>
<feature type="domain" description="HAMP" evidence="8">
    <location>
        <begin position="433"/>
        <end position="485"/>
    </location>
</feature>
<dbReference type="InterPro" id="IPR024478">
    <property type="entry name" value="HlyB_4HB_MCP"/>
</dbReference>
<dbReference type="InterPro" id="IPR051310">
    <property type="entry name" value="MCP_chemotaxis"/>
</dbReference>
<feature type="transmembrane region" description="Helical" evidence="6">
    <location>
        <begin position="189"/>
        <end position="207"/>
    </location>
</feature>
<dbReference type="Pfam" id="PF00015">
    <property type="entry name" value="MCPsignal"/>
    <property type="match status" value="1"/>
</dbReference>
<feature type="coiled-coil region" evidence="5">
    <location>
        <begin position="708"/>
        <end position="735"/>
    </location>
</feature>
<dbReference type="PROSITE" id="PS50111">
    <property type="entry name" value="CHEMOTAXIS_TRANSDUC_2"/>
    <property type="match status" value="1"/>
</dbReference>
<evidence type="ECO:0000256" key="6">
    <source>
        <dbReference type="SAM" id="Phobius"/>
    </source>
</evidence>
<evidence type="ECO:0000256" key="5">
    <source>
        <dbReference type="SAM" id="Coils"/>
    </source>
</evidence>
<accession>A0ABQ6ZL87</accession>
<dbReference type="InterPro" id="IPR035965">
    <property type="entry name" value="PAS-like_dom_sf"/>
</dbReference>
<dbReference type="CDD" id="cd11386">
    <property type="entry name" value="MCP_signal"/>
    <property type="match status" value="1"/>
</dbReference>
<evidence type="ECO:0000313" key="10">
    <source>
        <dbReference type="Proteomes" id="UP000781710"/>
    </source>
</evidence>
<dbReference type="PRINTS" id="PR00260">
    <property type="entry name" value="CHEMTRNSDUCR"/>
</dbReference>
<dbReference type="SMART" id="SM00304">
    <property type="entry name" value="HAMP"/>
    <property type="match status" value="2"/>
</dbReference>
<name>A0ABQ6ZL87_9GAMM</name>
<dbReference type="RefSeq" id="WP_274379336.1">
    <property type="nucleotide sequence ID" value="NZ_JBHSRQ010000004.1"/>
</dbReference>
<evidence type="ECO:0000313" key="9">
    <source>
        <dbReference type="EMBL" id="KAF1726908.1"/>
    </source>
</evidence>
<evidence type="ECO:0000256" key="4">
    <source>
        <dbReference type="PROSITE-ProRule" id="PRU00284"/>
    </source>
</evidence>
<keyword evidence="2 4" id="KW-0807">Transducer</keyword>
<keyword evidence="1" id="KW-0488">Methylation</keyword>
<dbReference type="Gene3D" id="3.30.450.20">
    <property type="entry name" value="PAS domain"/>
    <property type="match status" value="1"/>
</dbReference>
<dbReference type="SUPFAM" id="SSF158472">
    <property type="entry name" value="HAMP domain-like"/>
    <property type="match status" value="1"/>
</dbReference>
<dbReference type="PANTHER" id="PTHR43531">
    <property type="entry name" value="PROTEIN ICFG"/>
    <property type="match status" value="1"/>
</dbReference>